<proteinExistence type="inferred from homology"/>
<dbReference type="InterPro" id="IPR019819">
    <property type="entry name" value="Carboxylesterase_B_CS"/>
</dbReference>
<keyword evidence="2" id="KW-0378">Hydrolase</keyword>
<dbReference type="InterPro" id="IPR002018">
    <property type="entry name" value="CarbesteraseB"/>
</dbReference>
<reference evidence="5" key="2">
    <citation type="submission" date="2015-01" db="EMBL/GenBank/DDBJ databases">
        <title>Evolutionary Origins and Diversification of the Mycorrhizal Mutualists.</title>
        <authorList>
            <consortium name="DOE Joint Genome Institute"/>
            <consortium name="Mycorrhizal Genomics Consortium"/>
            <person name="Kohler A."/>
            <person name="Kuo A."/>
            <person name="Nagy L.G."/>
            <person name="Floudas D."/>
            <person name="Copeland A."/>
            <person name="Barry K.W."/>
            <person name="Cichocki N."/>
            <person name="Veneault-Fourrey C."/>
            <person name="LaButti K."/>
            <person name="Lindquist E.A."/>
            <person name="Lipzen A."/>
            <person name="Lundell T."/>
            <person name="Morin E."/>
            <person name="Murat C."/>
            <person name="Riley R."/>
            <person name="Ohm R."/>
            <person name="Sun H."/>
            <person name="Tunlid A."/>
            <person name="Henrissat B."/>
            <person name="Grigoriev I.V."/>
            <person name="Hibbett D.S."/>
            <person name="Martin F."/>
        </authorList>
    </citation>
    <scope>NUCLEOTIDE SEQUENCE [LARGE SCALE GENOMIC DNA]</scope>
    <source>
        <strain evidence="5">MAFF 305830</strain>
    </source>
</reference>
<dbReference type="HOGENOM" id="CLU_006586_10_7_1"/>
<gene>
    <name evidence="4" type="ORF">M408DRAFT_62010</name>
</gene>
<dbReference type="AlphaFoldDB" id="A0A0C3BN52"/>
<accession>A0A0C3BN52</accession>
<feature type="non-terminal residue" evidence="4">
    <location>
        <position position="1"/>
    </location>
</feature>
<dbReference type="OrthoDB" id="408631at2759"/>
<dbReference type="SUPFAM" id="SSF53474">
    <property type="entry name" value="alpha/beta-Hydrolases"/>
    <property type="match status" value="1"/>
</dbReference>
<dbReference type="GO" id="GO:0052689">
    <property type="term" value="F:carboxylic ester hydrolase activity"/>
    <property type="evidence" value="ECO:0007669"/>
    <property type="project" value="TreeGrafter"/>
</dbReference>
<name>A0A0C3BN52_SERVB</name>
<dbReference type="Proteomes" id="UP000054097">
    <property type="component" value="Unassembled WGS sequence"/>
</dbReference>
<evidence type="ECO:0000256" key="2">
    <source>
        <dbReference type="ARBA" id="ARBA00022801"/>
    </source>
</evidence>
<comment type="similarity">
    <text evidence="1">Belongs to the type-B carboxylesterase/lipase family.</text>
</comment>
<evidence type="ECO:0000259" key="3">
    <source>
        <dbReference type="Pfam" id="PF00135"/>
    </source>
</evidence>
<keyword evidence="5" id="KW-1185">Reference proteome</keyword>
<evidence type="ECO:0000313" key="4">
    <source>
        <dbReference type="EMBL" id="KIM32876.1"/>
    </source>
</evidence>
<evidence type="ECO:0000313" key="5">
    <source>
        <dbReference type="Proteomes" id="UP000054097"/>
    </source>
</evidence>
<dbReference type="PANTHER" id="PTHR43918:SF4">
    <property type="entry name" value="CARBOXYLIC ESTER HYDROLASE"/>
    <property type="match status" value="1"/>
</dbReference>
<dbReference type="ESTHER" id="9homo-a0a0c3bn52">
    <property type="family name" value="Fungal_carboxylesterase_lipase"/>
</dbReference>
<dbReference type="Pfam" id="PF00135">
    <property type="entry name" value="COesterase"/>
    <property type="match status" value="1"/>
</dbReference>
<dbReference type="Gene3D" id="3.40.50.1820">
    <property type="entry name" value="alpha/beta hydrolase"/>
    <property type="match status" value="1"/>
</dbReference>
<dbReference type="InterPro" id="IPR029058">
    <property type="entry name" value="AB_hydrolase_fold"/>
</dbReference>
<dbReference type="STRING" id="933852.A0A0C3BN52"/>
<organism evidence="4 5">
    <name type="scientific">Serendipita vermifera MAFF 305830</name>
    <dbReference type="NCBI Taxonomy" id="933852"/>
    <lineage>
        <taxon>Eukaryota</taxon>
        <taxon>Fungi</taxon>
        <taxon>Dikarya</taxon>
        <taxon>Basidiomycota</taxon>
        <taxon>Agaricomycotina</taxon>
        <taxon>Agaricomycetes</taxon>
        <taxon>Sebacinales</taxon>
        <taxon>Serendipitaceae</taxon>
        <taxon>Serendipita</taxon>
    </lineage>
</organism>
<dbReference type="InterPro" id="IPR050654">
    <property type="entry name" value="AChE-related_enzymes"/>
</dbReference>
<feature type="domain" description="Carboxylesterase type B" evidence="3">
    <location>
        <begin position="2"/>
        <end position="465"/>
    </location>
</feature>
<dbReference type="EMBL" id="KN824279">
    <property type="protein sequence ID" value="KIM32876.1"/>
    <property type="molecule type" value="Genomic_DNA"/>
</dbReference>
<reference evidence="4 5" key="1">
    <citation type="submission" date="2014-04" db="EMBL/GenBank/DDBJ databases">
        <authorList>
            <consortium name="DOE Joint Genome Institute"/>
            <person name="Kuo A."/>
            <person name="Zuccaro A."/>
            <person name="Kohler A."/>
            <person name="Nagy L.G."/>
            <person name="Floudas D."/>
            <person name="Copeland A."/>
            <person name="Barry K.W."/>
            <person name="Cichocki N."/>
            <person name="Veneault-Fourrey C."/>
            <person name="LaButti K."/>
            <person name="Lindquist E.A."/>
            <person name="Lipzen A."/>
            <person name="Lundell T."/>
            <person name="Morin E."/>
            <person name="Murat C."/>
            <person name="Sun H."/>
            <person name="Tunlid A."/>
            <person name="Henrissat B."/>
            <person name="Grigoriev I.V."/>
            <person name="Hibbett D.S."/>
            <person name="Martin F."/>
            <person name="Nordberg H.P."/>
            <person name="Cantor M.N."/>
            <person name="Hua S.X."/>
        </authorList>
    </citation>
    <scope>NUCLEOTIDE SEQUENCE [LARGE SCALE GENOMIC DNA]</scope>
    <source>
        <strain evidence="4 5">MAFF 305830</strain>
    </source>
</reference>
<evidence type="ECO:0000256" key="1">
    <source>
        <dbReference type="ARBA" id="ARBA00005964"/>
    </source>
</evidence>
<sequence length="502" mass="54897">NEFLGIRFGAPPVGNNRFRAPQPPGYLGVQNATVFPPLCYGMGQPVGTPGRSEDCLFLNVYAPSTVNATEKLPVWVWIQGGGYVDNSNGNYNASKLIASTDNKMIFVEFGYRVGPYGFMASKDIKRNGDLNPGLLDQRAVLLWVQKYISKFGGDPDRVVMVGPSAGAASIAMHLISYGGTGYPRGKRGKPLFRGAVGISPAYSRQPYVEDLEWQFDLYLSRTNCTAGRLKCLRNLDIGAFQAANVPMTLPGRNTSTLFAYTPCVDGDFLQDYAYRLLDSGKFMKVPVLFGDDTNEGSLFAANASSIEEVASFVKDQCPAFSDEQMSSILAKYPLESNPPVPLHNEFFSVASNILGEVLFICPGISLSTVYREAGVTSWNYRYDVVFPEYAAIGLGSWHTSEMRQFFEELPPLQPGLPPQVADAPAIAKPIQRYLTNFVRFLNPNGPSTGGGSGLDVPVVWPTFDQTLPRLLFQLDGISLETVPPAQVDRCTLWDSFASTLAQ</sequence>
<dbReference type="PANTHER" id="PTHR43918">
    <property type="entry name" value="ACETYLCHOLINESTERASE"/>
    <property type="match status" value="1"/>
</dbReference>
<protein>
    <recommendedName>
        <fullName evidence="3">Carboxylesterase type B domain-containing protein</fullName>
    </recommendedName>
</protein>
<dbReference type="PROSITE" id="PS00941">
    <property type="entry name" value="CARBOXYLESTERASE_B_2"/>
    <property type="match status" value="1"/>
</dbReference>